<dbReference type="InterPro" id="IPR001853">
    <property type="entry name" value="DSBA-like_thioredoxin_dom"/>
</dbReference>
<name>A0A364Y053_9BACT</name>
<gene>
    <name evidence="2" type="ORF">DQQ10_16570</name>
</gene>
<feature type="domain" description="DSBA-like thioredoxin" evidence="1">
    <location>
        <begin position="9"/>
        <end position="210"/>
    </location>
</feature>
<comment type="caution">
    <text evidence="2">The sequence shown here is derived from an EMBL/GenBank/DDBJ whole genome shotgun (WGS) entry which is preliminary data.</text>
</comment>
<keyword evidence="3" id="KW-1185">Reference proteome</keyword>
<organism evidence="2 3">
    <name type="scientific">Pseudochryseolinea flava</name>
    <dbReference type="NCBI Taxonomy" id="2059302"/>
    <lineage>
        <taxon>Bacteria</taxon>
        <taxon>Pseudomonadati</taxon>
        <taxon>Bacteroidota</taxon>
        <taxon>Cytophagia</taxon>
        <taxon>Cytophagales</taxon>
        <taxon>Fulvivirgaceae</taxon>
        <taxon>Pseudochryseolinea</taxon>
    </lineage>
</organism>
<dbReference type="CDD" id="cd03024">
    <property type="entry name" value="DsbA_FrnE"/>
    <property type="match status" value="1"/>
</dbReference>
<evidence type="ECO:0000259" key="1">
    <source>
        <dbReference type="Pfam" id="PF01323"/>
    </source>
</evidence>
<dbReference type="RefSeq" id="WP_112748000.1">
    <property type="nucleotide sequence ID" value="NZ_QMFY01000008.1"/>
</dbReference>
<dbReference type="EMBL" id="QMFY01000008">
    <property type="protein sequence ID" value="RAW00162.1"/>
    <property type="molecule type" value="Genomic_DNA"/>
</dbReference>
<evidence type="ECO:0000313" key="2">
    <source>
        <dbReference type="EMBL" id="RAW00162.1"/>
    </source>
</evidence>
<sequence length="232" mass="25758">MNTKPTIKIDIVSDIVCPWCYIGKRRLEKAMHQLADKFQFEVEYHPFELNPNTPVEGVNQKEHLIDKFGSEARYEQLTGNVTNVAAQEGLTFDYDKQTTSPNTRMLHSIVQLAKLEGKHLEVMEALFNAYFTDGVDLTNKNTLREIAKSVGLVNAADPDIFASPQAIQQISLAEKELSKLGITGVPFYIINNKYGVSGAQASETFVKAFQEIHAESEVAITGDACDVDGKNC</sequence>
<dbReference type="OrthoDB" id="9799122at2"/>
<dbReference type="PANTHER" id="PTHR13887">
    <property type="entry name" value="GLUTATHIONE S-TRANSFERASE KAPPA"/>
    <property type="match status" value="1"/>
</dbReference>
<accession>A0A364Y053</accession>
<dbReference type="InterPro" id="IPR036249">
    <property type="entry name" value="Thioredoxin-like_sf"/>
</dbReference>
<dbReference type="PANTHER" id="PTHR13887:SF41">
    <property type="entry name" value="THIOREDOXIN SUPERFAMILY PROTEIN"/>
    <property type="match status" value="1"/>
</dbReference>
<evidence type="ECO:0000313" key="3">
    <source>
        <dbReference type="Proteomes" id="UP000251889"/>
    </source>
</evidence>
<dbReference type="Proteomes" id="UP000251889">
    <property type="component" value="Unassembled WGS sequence"/>
</dbReference>
<dbReference type="AlphaFoldDB" id="A0A364Y053"/>
<dbReference type="Gene3D" id="3.40.30.10">
    <property type="entry name" value="Glutaredoxin"/>
    <property type="match status" value="1"/>
</dbReference>
<dbReference type="SUPFAM" id="SSF52833">
    <property type="entry name" value="Thioredoxin-like"/>
    <property type="match status" value="1"/>
</dbReference>
<reference evidence="2 3" key="1">
    <citation type="submission" date="2018-06" db="EMBL/GenBank/DDBJ databases">
        <title>Chryseolinea flavus sp. nov., a member of the phylum Bacteroidetes isolated from soil.</title>
        <authorList>
            <person name="Li Y."/>
            <person name="Wang J."/>
        </authorList>
    </citation>
    <scope>NUCLEOTIDE SEQUENCE [LARGE SCALE GENOMIC DNA]</scope>
    <source>
        <strain evidence="2 3">SDU1-6</strain>
    </source>
</reference>
<protein>
    <submittedName>
        <fullName evidence="2">Disulfide bond formation protein DsbA</fullName>
    </submittedName>
</protein>
<proteinExistence type="predicted"/>
<dbReference type="Pfam" id="PF01323">
    <property type="entry name" value="DSBA"/>
    <property type="match status" value="1"/>
</dbReference>
<dbReference type="GO" id="GO:0016491">
    <property type="term" value="F:oxidoreductase activity"/>
    <property type="evidence" value="ECO:0007669"/>
    <property type="project" value="InterPro"/>
</dbReference>